<gene>
    <name evidence="1" type="ORF">ETB97_010671</name>
</gene>
<reference evidence="1 2" key="1">
    <citation type="submission" date="2019-04" db="EMBL/GenBank/DDBJ databases">
        <title>Aspergillus burnettii sp. nov., novel species from soil in southeast Queensland.</title>
        <authorList>
            <person name="Gilchrist C.L.M."/>
            <person name="Pitt J.I."/>
            <person name="Lange L."/>
            <person name="Lacey H.J."/>
            <person name="Vuong D."/>
            <person name="Midgley D.J."/>
            <person name="Greenfield P."/>
            <person name="Bradbury M."/>
            <person name="Lacey E."/>
            <person name="Busk P.K."/>
            <person name="Pilgaard B."/>
            <person name="Chooi Y.H."/>
            <person name="Piggott A.M."/>
        </authorList>
    </citation>
    <scope>NUCLEOTIDE SEQUENCE [LARGE SCALE GENOMIC DNA]</scope>
    <source>
        <strain evidence="1 2">FRR 5400</strain>
    </source>
</reference>
<sequence>MMRELQALEVRCQNAQMMNDTLREERDSLHLRLVENIQCLEMCEYRHKIVLQYMNLIGENNRSLDEWAEKWRMIESRRSDVQRLLVHQVLEAQKCNK</sequence>
<dbReference type="AlphaFoldDB" id="A0A8H5ZQB8"/>
<evidence type="ECO:0000313" key="2">
    <source>
        <dbReference type="Proteomes" id="UP000541154"/>
    </source>
</evidence>
<keyword evidence="2" id="KW-1185">Reference proteome</keyword>
<evidence type="ECO:0000313" key="1">
    <source>
        <dbReference type="EMBL" id="KAF5854918.1"/>
    </source>
</evidence>
<dbReference type="Proteomes" id="UP000541154">
    <property type="component" value="Unassembled WGS sequence"/>
</dbReference>
<organism evidence="1 2">
    <name type="scientific">Petromyces alliaceus</name>
    <name type="common">Aspergillus alliaceus</name>
    <dbReference type="NCBI Taxonomy" id="209559"/>
    <lineage>
        <taxon>Eukaryota</taxon>
        <taxon>Fungi</taxon>
        <taxon>Dikarya</taxon>
        <taxon>Ascomycota</taxon>
        <taxon>Pezizomycotina</taxon>
        <taxon>Eurotiomycetes</taxon>
        <taxon>Eurotiomycetidae</taxon>
        <taxon>Eurotiales</taxon>
        <taxon>Aspergillaceae</taxon>
        <taxon>Aspergillus</taxon>
        <taxon>Aspergillus subgen. Circumdati</taxon>
    </lineage>
</organism>
<accession>A0A8H5ZQB8</accession>
<proteinExistence type="predicted"/>
<dbReference type="EMBL" id="SPNV01000592">
    <property type="protein sequence ID" value="KAF5854918.1"/>
    <property type="molecule type" value="Genomic_DNA"/>
</dbReference>
<name>A0A8H5ZQB8_PETAA</name>
<protein>
    <submittedName>
        <fullName evidence="1">Uncharacterized protein</fullName>
    </submittedName>
</protein>
<comment type="caution">
    <text evidence="1">The sequence shown here is derived from an EMBL/GenBank/DDBJ whole genome shotgun (WGS) entry which is preliminary data.</text>
</comment>